<dbReference type="AlphaFoldDB" id="A0A1U7IK32"/>
<organism evidence="2 3">
    <name type="scientific">[Phormidium ambiguum] IAM M-71</name>
    <dbReference type="NCBI Taxonomy" id="454136"/>
    <lineage>
        <taxon>Bacteria</taxon>
        <taxon>Bacillati</taxon>
        <taxon>Cyanobacteriota</taxon>
        <taxon>Cyanophyceae</taxon>
        <taxon>Oscillatoriophycideae</taxon>
        <taxon>Aerosakkonematales</taxon>
        <taxon>Aerosakkonemataceae</taxon>
        <taxon>Floridanema</taxon>
    </lineage>
</organism>
<name>A0A1U7IK32_9CYAN</name>
<feature type="domain" description="CHAT" evidence="1">
    <location>
        <begin position="1"/>
        <end position="76"/>
    </location>
</feature>
<comment type="caution">
    <text evidence="2">The sequence shown here is derived from an EMBL/GenBank/DDBJ whole genome shotgun (WGS) entry which is preliminary data.</text>
</comment>
<gene>
    <name evidence="2" type="ORF">NIES2119_12795</name>
</gene>
<dbReference type="Pfam" id="PF12770">
    <property type="entry name" value="CHAT"/>
    <property type="match status" value="1"/>
</dbReference>
<dbReference type="STRING" id="454136.NIES2119_12795"/>
<protein>
    <recommendedName>
        <fullName evidence="1">CHAT domain-containing protein</fullName>
    </recommendedName>
</protein>
<dbReference type="PANTHER" id="PTHR10098:SF108">
    <property type="entry name" value="TETRATRICOPEPTIDE REPEAT PROTEIN 28"/>
    <property type="match status" value="1"/>
</dbReference>
<accession>A0A1U7IK32</accession>
<dbReference type="EMBL" id="MRCE01000011">
    <property type="protein sequence ID" value="OKH37577.1"/>
    <property type="molecule type" value="Genomic_DNA"/>
</dbReference>
<evidence type="ECO:0000313" key="3">
    <source>
        <dbReference type="Proteomes" id="UP000185860"/>
    </source>
</evidence>
<proteinExistence type="predicted"/>
<reference evidence="2 3" key="1">
    <citation type="submission" date="2016-11" db="EMBL/GenBank/DDBJ databases">
        <title>Draft Genome Sequences of Nine Cyanobacterial Strains from Diverse Habitats.</title>
        <authorList>
            <person name="Zhu T."/>
            <person name="Hou S."/>
            <person name="Lu X."/>
            <person name="Hess W.R."/>
        </authorList>
    </citation>
    <scope>NUCLEOTIDE SEQUENCE [LARGE SCALE GENOMIC DNA]</scope>
    <source>
        <strain evidence="2 3">IAM M-71</strain>
    </source>
</reference>
<evidence type="ECO:0000259" key="1">
    <source>
        <dbReference type="Pfam" id="PF12770"/>
    </source>
</evidence>
<dbReference type="InterPro" id="IPR024983">
    <property type="entry name" value="CHAT_dom"/>
</dbReference>
<evidence type="ECO:0000313" key="2">
    <source>
        <dbReference type="EMBL" id="OKH37577.1"/>
    </source>
</evidence>
<dbReference type="PANTHER" id="PTHR10098">
    <property type="entry name" value="RAPSYN-RELATED"/>
    <property type="match status" value="1"/>
</dbReference>
<dbReference type="Proteomes" id="UP000185860">
    <property type="component" value="Unassembled WGS sequence"/>
</dbReference>
<sequence>MVGLTRGFMYAGAKSVVVSLWSVQDAGTSELMKKFYHQMLEKGLTPVAAMRAAQLEMIQSEQWKSPYYWAAFVVQGEWN</sequence>